<keyword evidence="10" id="KW-0804">Transcription</keyword>
<evidence type="ECO:0000259" key="13">
    <source>
        <dbReference type="PROSITE" id="PS51523"/>
    </source>
</evidence>
<keyword evidence="8 14" id="KW-0238">DNA-binding</keyword>
<keyword evidence="9 14" id="KW-0371">Homeobox</keyword>
<keyword evidence="11" id="KW-0539">Nucleus</keyword>
<organism evidence="14 15">
    <name type="scientific">Zostera marina</name>
    <name type="common">Eelgrass</name>
    <dbReference type="NCBI Taxonomy" id="29655"/>
    <lineage>
        <taxon>Eukaryota</taxon>
        <taxon>Viridiplantae</taxon>
        <taxon>Streptophyta</taxon>
        <taxon>Embryophyta</taxon>
        <taxon>Tracheophyta</taxon>
        <taxon>Spermatophyta</taxon>
        <taxon>Magnoliopsida</taxon>
        <taxon>Liliopsida</taxon>
        <taxon>Zosteraceae</taxon>
        <taxon>Zostera</taxon>
    </lineage>
</organism>
<evidence type="ECO:0000313" key="15">
    <source>
        <dbReference type="Proteomes" id="UP000036987"/>
    </source>
</evidence>
<evidence type="ECO:0000256" key="8">
    <source>
        <dbReference type="ARBA" id="ARBA00023125"/>
    </source>
</evidence>
<protein>
    <submittedName>
        <fullName evidence="14">ZF-HD homeobox protein</fullName>
    </submittedName>
</protein>
<dbReference type="InterPro" id="IPR006455">
    <property type="entry name" value="Homeodomain_ZF_HD"/>
</dbReference>
<name>A0A0K9NR71_ZOSMR</name>
<dbReference type="GO" id="GO:0008270">
    <property type="term" value="F:zinc ion binding"/>
    <property type="evidence" value="ECO:0007669"/>
    <property type="project" value="UniProtKB-KW"/>
</dbReference>
<dbReference type="Gene3D" id="1.10.10.60">
    <property type="entry name" value="Homeodomain-like"/>
    <property type="match status" value="1"/>
</dbReference>
<dbReference type="GO" id="GO:0003700">
    <property type="term" value="F:DNA-binding transcription factor activity"/>
    <property type="evidence" value="ECO:0000318"/>
    <property type="project" value="GO_Central"/>
</dbReference>
<evidence type="ECO:0000256" key="6">
    <source>
        <dbReference type="ARBA" id="ARBA00022833"/>
    </source>
</evidence>
<sequence>MDFNGHDDGDEEEGEIGNIPPSGGAGSTYVETPPLPQPHRLNLSSFPSTLATVNKPEAAANVPSTPAASGRYRECLKNHAVGIGGHAVDGCGEFMAAGEEGTLEGLKCAACNCHRNFHRKEALEGVRGGMNVTTKPPSCAFHTHQFSPYYQYHHHMAQPPRLALPSTSGEQDDLSSDPTMVGGGGTTSSGKKRFRTKFTQEQKNKMLELADKLGWRMQKHDETSVQQFCAETGVQRHVLKVWMHNNKLTLGKNPTPTTTTLIQHVPRELHLQDHHQHLPQHQMRSLGERSVN</sequence>
<dbReference type="OrthoDB" id="1921929at2759"/>
<dbReference type="EMBL" id="LFYR01001803">
    <property type="protein sequence ID" value="KMZ59269.1"/>
    <property type="molecule type" value="Genomic_DNA"/>
</dbReference>
<proteinExistence type="predicted"/>
<accession>A0A0K9NR71</accession>
<dbReference type="Proteomes" id="UP000036987">
    <property type="component" value="Unassembled WGS sequence"/>
</dbReference>
<feature type="domain" description="ZF-HD dimerization-type" evidence="13">
    <location>
        <begin position="72"/>
        <end position="121"/>
    </location>
</feature>
<dbReference type="FunFam" id="1.10.10.60:FF:000257">
    <property type="entry name" value="Zinc-finger homeodomain protein 2"/>
    <property type="match status" value="1"/>
</dbReference>
<evidence type="ECO:0000256" key="11">
    <source>
        <dbReference type="ARBA" id="ARBA00023242"/>
    </source>
</evidence>
<keyword evidence="5" id="KW-0863">Zinc-finger</keyword>
<evidence type="ECO:0000256" key="5">
    <source>
        <dbReference type="ARBA" id="ARBA00022771"/>
    </source>
</evidence>
<evidence type="ECO:0000313" key="14">
    <source>
        <dbReference type="EMBL" id="KMZ59269.1"/>
    </source>
</evidence>
<comment type="caution">
    <text evidence="14">The sequence shown here is derived from an EMBL/GenBank/DDBJ whole genome shotgun (WGS) entry which is preliminary data.</text>
</comment>
<feature type="region of interest" description="Disordered" evidence="12">
    <location>
        <begin position="160"/>
        <end position="191"/>
    </location>
</feature>
<dbReference type="Pfam" id="PF04770">
    <property type="entry name" value="ZF-HD_dimer"/>
    <property type="match status" value="1"/>
</dbReference>
<keyword evidence="15" id="KW-1185">Reference proteome</keyword>
<evidence type="ECO:0000256" key="7">
    <source>
        <dbReference type="ARBA" id="ARBA00023015"/>
    </source>
</evidence>
<reference evidence="15" key="1">
    <citation type="journal article" date="2016" name="Nature">
        <title>The genome of the seagrass Zostera marina reveals angiosperm adaptation to the sea.</title>
        <authorList>
            <person name="Olsen J.L."/>
            <person name="Rouze P."/>
            <person name="Verhelst B."/>
            <person name="Lin Y.-C."/>
            <person name="Bayer T."/>
            <person name="Collen J."/>
            <person name="Dattolo E."/>
            <person name="De Paoli E."/>
            <person name="Dittami S."/>
            <person name="Maumus F."/>
            <person name="Michel G."/>
            <person name="Kersting A."/>
            <person name="Lauritano C."/>
            <person name="Lohaus R."/>
            <person name="Toepel M."/>
            <person name="Tonon T."/>
            <person name="Vanneste K."/>
            <person name="Amirebrahimi M."/>
            <person name="Brakel J."/>
            <person name="Bostroem C."/>
            <person name="Chovatia M."/>
            <person name="Grimwood J."/>
            <person name="Jenkins J.W."/>
            <person name="Jueterbock A."/>
            <person name="Mraz A."/>
            <person name="Stam W.T."/>
            <person name="Tice H."/>
            <person name="Bornberg-Bauer E."/>
            <person name="Green P.J."/>
            <person name="Pearson G.A."/>
            <person name="Procaccini G."/>
            <person name="Duarte C.M."/>
            <person name="Schmutz J."/>
            <person name="Reusch T.B.H."/>
            <person name="Van de Peer Y."/>
        </authorList>
    </citation>
    <scope>NUCLEOTIDE SEQUENCE [LARGE SCALE GENOMIC DNA]</scope>
    <source>
        <strain evidence="15">cv. Finnish</strain>
    </source>
</reference>
<keyword evidence="6" id="KW-0862">Zinc</keyword>
<comment type="subcellular location">
    <subcellularLocation>
        <location evidence="2">Nucleus</location>
    </subcellularLocation>
</comment>
<dbReference type="GO" id="GO:0005634">
    <property type="term" value="C:nucleus"/>
    <property type="evidence" value="ECO:0000318"/>
    <property type="project" value="GO_Central"/>
</dbReference>
<dbReference type="InterPro" id="IPR006456">
    <property type="entry name" value="ZF_HD_homeobox_Cys/His_dimer"/>
</dbReference>
<evidence type="ECO:0000256" key="9">
    <source>
        <dbReference type="ARBA" id="ARBA00023155"/>
    </source>
</evidence>
<comment type="function">
    <text evidence="1">Putative transcription factor.</text>
</comment>
<dbReference type="PROSITE" id="PS51523">
    <property type="entry name" value="ZF_HD_DIMER"/>
    <property type="match status" value="1"/>
</dbReference>
<evidence type="ECO:0000256" key="12">
    <source>
        <dbReference type="SAM" id="MobiDB-lite"/>
    </source>
</evidence>
<keyword evidence="4" id="KW-0479">Metal-binding</keyword>
<dbReference type="PANTHER" id="PTHR31948:SF140">
    <property type="entry name" value="ZINC-FINGER HOMEODOMAIN PROTEIN 2"/>
    <property type="match status" value="1"/>
</dbReference>
<dbReference type="InterPro" id="IPR009057">
    <property type="entry name" value="Homeodomain-like_sf"/>
</dbReference>
<dbReference type="GO" id="GO:0000976">
    <property type="term" value="F:transcription cis-regulatory region binding"/>
    <property type="evidence" value="ECO:0000318"/>
    <property type="project" value="GO_Central"/>
</dbReference>
<evidence type="ECO:0000256" key="2">
    <source>
        <dbReference type="ARBA" id="ARBA00004123"/>
    </source>
</evidence>
<comment type="subunit">
    <text evidence="3">Homo- and heterodimer with other ZFHD proteins.</text>
</comment>
<dbReference type="GO" id="GO:0006355">
    <property type="term" value="P:regulation of DNA-templated transcription"/>
    <property type="evidence" value="ECO:0000318"/>
    <property type="project" value="GO_Central"/>
</dbReference>
<evidence type="ECO:0000256" key="10">
    <source>
        <dbReference type="ARBA" id="ARBA00023163"/>
    </source>
</evidence>
<dbReference type="SUPFAM" id="SSF46689">
    <property type="entry name" value="Homeodomain-like"/>
    <property type="match status" value="1"/>
</dbReference>
<dbReference type="AlphaFoldDB" id="A0A0K9NR71"/>
<gene>
    <name evidence="14" type="ORF">ZOSMA_6G02050</name>
</gene>
<keyword evidence="7" id="KW-0805">Transcription regulation</keyword>
<dbReference type="NCBIfam" id="TIGR01566">
    <property type="entry name" value="ZF_HD_prot_N"/>
    <property type="match status" value="1"/>
</dbReference>
<dbReference type="OMA" id="MMEFEDE"/>
<dbReference type="PANTHER" id="PTHR31948">
    <property type="entry name" value="ZINC-FINGER HOMEODOMAIN PROTEIN 2"/>
    <property type="match status" value="1"/>
</dbReference>
<dbReference type="NCBIfam" id="TIGR01565">
    <property type="entry name" value="homeo_ZF_HD"/>
    <property type="match status" value="1"/>
</dbReference>
<evidence type="ECO:0000256" key="4">
    <source>
        <dbReference type="ARBA" id="ARBA00022723"/>
    </source>
</evidence>
<evidence type="ECO:0000256" key="1">
    <source>
        <dbReference type="ARBA" id="ARBA00004049"/>
    </source>
</evidence>
<evidence type="ECO:0000256" key="3">
    <source>
        <dbReference type="ARBA" id="ARBA00011416"/>
    </source>
</evidence>
<feature type="region of interest" description="Disordered" evidence="12">
    <location>
        <begin position="1"/>
        <end position="44"/>
    </location>
</feature>